<evidence type="ECO:0000313" key="3">
    <source>
        <dbReference type="WBParaSite" id="Csp11.Scaffold629.g11092.t1"/>
    </source>
</evidence>
<keyword evidence="1" id="KW-1133">Transmembrane helix</keyword>
<proteinExistence type="predicted"/>
<feature type="transmembrane region" description="Helical" evidence="1">
    <location>
        <begin position="94"/>
        <end position="121"/>
    </location>
</feature>
<dbReference type="Proteomes" id="UP000095282">
    <property type="component" value="Unplaced"/>
</dbReference>
<feature type="transmembrane region" description="Helical" evidence="1">
    <location>
        <begin position="53"/>
        <end position="74"/>
    </location>
</feature>
<evidence type="ECO:0000313" key="2">
    <source>
        <dbReference type="Proteomes" id="UP000095282"/>
    </source>
</evidence>
<protein>
    <submittedName>
        <fullName evidence="3">Serpentine receptor class gamma</fullName>
    </submittedName>
</protein>
<name>A0A1I7TRN3_9PELO</name>
<dbReference type="WBParaSite" id="Csp11.Scaffold629.g11092.t1">
    <property type="protein sequence ID" value="Csp11.Scaffold629.g11092.t1"/>
    <property type="gene ID" value="Csp11.Scaffold629.g11092"/>
</dbReference>
<sequence>MFSLLWELLVKISAIGLSVLLDISVTVGFYLFFCTNKLLGQENAGSNHFRYMFLLASFLNFISSLFSTKLIPLINEILYILNIHPEKIIDCYQYVYMFTNMFCHFLPAVQIMTLVSLLYIMGHYRVNGVVLKLNDGWICASIFVPTVLYGLTFLTKPPTDLIIVADRIVLSHSVSLSQFVSTIIGFPGAFILWNMIIHDNKKLIFNRFISITIAFGILVFTHVVIQLASYEALRFLDEPARIALPLVSSSFSFILLWSEMIFHAKVAVKFRSAFRCGSLICKLKPKRKNNTVHTTHVQSICLN</sequence>
<accession>A0A1I7TRN3</accession>
<feature type="transmembrane region" description="Helical" evidence="1">
    <location>
        <begin position="12"/>
        <end position="33"/>
    </location>
</feature>
<dbReference type="AlphaFoldDB" id="A0A1I7TRN3"/>
<organism evidence="2 3">
    <name type="scientific">Caenorhabditis tropicalis</name>
    <dbReference type="NCBI Taxonomy" id="1561998"/>
    <lineage>
        <taxon>Eukaryota</taxon>
        <taxon>Metazoa</taxon>
        <taxon>Ecdysozoa</taxon>
        <taxon>Nematoda</taxon>
        <taxon>Chromadorea</taxon>
        <taxon>Rhabditida</taxon>
        <taxon>Rhabditina</taxon>
        <taxon>Rhabditomorpha</taxon>
        <taxon>Rhabditoidea</taxon>
        <taxon>Rhabditidae</taxon>
        <taxon>Peloderinae</taxon>
        <taxon>Caenorhabditis</taxon>
    </lineage>
</organism>
<evidence type="ECO:0000256" key="1">
    <source>
        <dbReference type="SAM" id="Phobius"/>
    </source>
</evidence>
<keyword evidence="1" id="KW-0472">Membrane</keyword>
<keyword evidence="2" id="KW-1185">Reference proteome</keyword>
<feature type="transmembrane region" description="Helical" evidence="1">
    <location>
        <begin position="242"/>
        <end position="262"/>
    </location>
</feature>
<reference evidence="3" key="1">
    <citation type="submission" date="2016-11" db="UniProtKB">
        <authorList>
            <consortium name="WormBaseParasite"/>
        </authorList>
    </citation>
    <scope>IDENTIFICATION</scope>
</reference>
<feature type="transmembrane region" description="Helical" evidence="1">
    <location>
        <begin position="208"/>
        <end position="230"/>
    </location>
</feature>
<feature type="transmembrane region" description="Helical" evidence="1">
    <location>
        <begin position="133"/>
        <end position="154"/>
    </location>
</feature>
<keyword evidence="1" id="KW-0812">Transmembrane</keyword>
<feature type="transmembrane region" description="Helical" evidence="1">
    <location>
        <begin position="174"/>
        <end position="196"/>
    </location>
</feature>